<keyword evidence="2" id="KW-0238">DNA-binding</keyword>
<keyword evidence="4" id="KW-0597">Phosphoprotein</keyword>
<dbReference type="InterPro" id="IPR000792">
    <property type="entry name" value="Tscrpt_reg_LuxR_C"/>
</dbReference>
<evidence type="ECO:0000313" key="8">
    <source>
        <dbReference type="Proteomes" id="UP001629744"/>
    </source>
</evidence>
<protein>
    <submittedName>
        <fullName evidence="7">Response regulator</fullName>
    </submittedName>
</protein>
<dbReference type="SMART" id="SM00448">
    <property type="entry name" value="REC"/>
    <property type="match status" value="1"/>
</dbReference>
<dbReference type="Proteomes" id="UP001629744">
    <property type="component" value="Unassembled WGS sequence"/>
</dbReference>
<organism evidence="7 8">
    <name type="scientific">Prescottella soli</name>
    <dbReference type="NCBI Taxonomy" id="1543852"/>
    <lineage>
        <taxon>Bacteria</taxon>
        <taxon>Bacillati</taxon>
        <taxon>Actinomycetota</taxon>
        <taxon>Actinomycetes</taxon>
        <taxon>Mycobacteriales</taxon>
        <taxon>Nocardiaceae</taxon>
        <taxon>Prescottella</taxon>
    </lineage>
</organism>
<evidence type="ECO:0000259" key="6">
    <source>
        <dbReference type="PROSITE" id="PS50110"/>
    </source>
</evidence>
<dbReference type="Pfam" id="PF00072">
    <property type="entry name" value="Response_reg"/>
    <property type="match status" value="1"/>
</dbReference>
<dbReference type="SMART" id="SM00421">
    <property type="entry name" value="HTH_LUXR"/>
    <property type="match status" value="1"/>
</dbReference>
<evidence type="ECO:0000259" key="5">
    <source>
        <dbReference type="PROSITE" id="PS50043"/>
    </source>
</evidence>
<evidence type="ECO:0000256" key="4">
    <source>
        <dbReference type="PROSITE-ProRule" id="PRU00169"/>
    </source>
</evidence>
<comment type="caution">
    <text evidence="7">The sequence shown here is derived from an EMBL/GenBank/DDBJ whole genome shotgun (WGS) entry which is preliminary data.</text>
</comment>
<dbReference type="PROSITE" id="PS00622">
    <property type="entry name" value="HTH_LUXR_1"/>
    <property type="match status" value="1"/>
</dbReference>
<dbReference type="EMBL" id="JBDLNU010000002">
    <property type="protein sequence ID" value="MFM1727981.1"/>
    <property type="molecule type" value="Genomic_DNA"/>
</dbReference>
<evidence type="ECO:0000313" key="7">
    <source>
        <dbReference type="EMBL" id="MFM1727981.1"/>
    </source>
</evidence>
<name>A0ABW9FQW8_9NOCA</name>
<dbReference type="PANTHER" id="PTHR44688:SF16">
    <property type="entry name" value="DNA-BINDING TRANSCRIPTIONAL ACTIVATOR DEVR_DOSR"/>
    <property type="match status" value="1"/>
</dbReference>
<evidence type="ECO:0000256" key="2">
    <source>
        <dbReference type="ARBA" id="ARBA00023125"/>
    </source>
</evidence>
<proteinExistence type="predicted"/>
<evidence type="ECO:0000256" key="1">
    <source>
        <dbReference type="ARBA" id="ARBA00023015"/>
    </source>
</evidence>
<dbReference type="InterPro" id="IPR016032">
    <property type="entry name" value="Sig_transdc_resp-reg_C-effctor"/>
</dbReference>
<feature type="modified residue" description="4-aspartylphosphate" evidence="4">
    <location>
        <position position="57"/>
    </location>
</feature>
<dbReference type="SUPFAM" id="SSF52172">
    <property type="entry name" value="CheY-like"/>
    <property type="match status" value="1"/>
</dbReference>
<dbReference type="InterPro" id="IPR036388">
    <property type="entry name" value="WH-like_DNA-bd_sf"/>
</dbReference>
<keyword evidence="1" id="KW-0805">Transcription regulation</keyword>
<dbReference type="PROSITE" id="PS50043">
    <property type="entry name" value="HTH_LUXR_2"/>
    <property type="match status" value="1"/>
</dbReference>
<dbReference type="PROSITE" id="PS50110">
    <property type="entry name" value="RESPONSE_REGULATORY"/>
    <property type="match status" value="1"/>
</dbReference>
<keyword evidence="8" id="KW-1185">Reference proteome</keyword>
<dbReference type="InterPro" id="IPR011006">
    <property type="entry name" value="CheY-like_superfamily"/>
</dbReference>
<dbReference type="CDD" id="cd06170">
    <property type="entry name" value="LuxR_C_like"/>
    <property type="match status" value="1"/>
</dbReference>
<dbReference type="Gene3D" id="3.40.50.2300">
    <property type="match status" value="1"/>
</dbReference>
<reference evidence="7 8" key="1">
    <citation type="submission" date="2023-11" db="EMBL/GenBank/DDBJ databases">
        <authorList>
            <person name="Val-Calvo J."/>
            <person name="Scortti M."/>
            <person name="Vazquez-Boland J."/>
        </authorList>
    </citation>
    <scope>NUCLEOTIDE SEQUENCE [LARGE SCALE GENOMIC DNA]</scope>
    <source>
        <strain evidence="7 8">DSM 46662</strain>
    </source>
</reference>
<dbReference type="RefSeq" id="WP_348604411.1">
    <property type="nucleotide sequence ID" value="NZ_CP157276.1"/>
</dbReference>
<dbReference type="InterPro" id="IPR001789">
    <property type="entry name" value="Sig_transdc_resp-reg_receiver"/>
</dbReference>
<feature type="domain" description="HTH luxR-type" evidence="5">
    <location>
        <begin position="138"/>
        <end position="203"/>
    </location>
</feature>
<dbReference type="PRINTS" id="PR00038">
    <property type="entry name" value="HTHLUXR"/>
</dbReference>
<keyword evidence="3" id="KW-0804">Transcription</keyword>
<accession>A0ABW9FQW8</accession>
<sequence>MDQQQETCVYIVDDDRELCQSLAWLLASVDIRSESFYSVSSFLAGRRTDIPACLVLDVRMPEVGGFQLQEALLGEESPIPIIFVSAHGDIKMTVRALQKGALTFIEKPYDPQHMLDVVQDALQVARRRFDDHRRLDSLRGRIDALTVREREILSLVLDGLPSKNIAKALGISVKTVDVHRTRIKEKTGAESIAVLVRDVMQSGITVV</sequence>
<feature type="domain" description="Response regulatory" evidence="6">
    <location>
        <begin position="8"/>
        <end position="122"/>
    </location>
</feature>
<dbReference type="PANTHER" id="PTHR44688">
    <property type="entry name" value="DNA-BINDING TRANSCRIPTIONAL ACTIVATOR DEVR_DOSR"/>
    <property type="match status" value="1"/>
</dbReference>
<dbReference type="SUPFAM" id="SSF46894">
    <property type="entry name" value="C-terminal effector domain of the bipartite response regulators"/>
    <property type="match status" value="1"/>
</dbReference>
<gene>
    <name evidence="7" type="ORF">ABEU19_001450</name>
</gene>
<evidence type="ECO:0000256" key="3">
    <source>
        <dbReference type="ARBA" id="ARBA00023163"/>
    </source>
</evidence>
<dbReference type="Pfam" id="PF00196">
    <property type="entry name" value="GerE"/>
    <property type="match status" value="1"/>
</dbReference>
<dbReference type="Gene3D" id="1.10.10.10">
    <property type="entry name" value="Winged helix-like DNA-binding domain superfamily/Winged helix DNA-binding domain"/>
    <property type="match status" value="1"/>
</dbReference>